<evidence type="ECO:0000313" key="3">
    <source>
        <dbReference type="Proteomes" id="UP000292307"/>
    </source>
</evidence>
<proteinExistence type="predicted"/>
<dbReference type="AlphaFoldDB" id="A0A411X346"/>
<sequence length="491" mass="52247">MKVFVAEITAAIDATGATKTFYVTNGDGFTTRPTDMPANTPVRPCLLNPGSYRREMFSGNRTFGAVRPAFGEAVLFNGDGVFDAWREYGFDGRAFTLRWGEQGAAYPADFTTVFVATMEGAVMDYTEVRLRLRDDLQLLEKPVLNATFAGTGGIEGPAALAGESKQRLLGQVGYPPPQLINETAQTYLISAGRCGGGFSVWDQGIELSGGTAASIAELLASAPAPGEYQVYSGGPTVMRLGSNPAGDLRVSTTGLQASGAAWTLAAFLAEAGFTGTVTGTLDPVGHLVESAGTSYLDILTQNAARLGSYFGFNRLGVFEAKAFAVPSGAPSYTFTRQNTLSFVRSPPDGAPVPAYKVSINAGRAWPSQLAKGASVTRTTFSRAPWYASYSYANDAIRLKHPSAEAITLDVQPLMGNAAWVALRDKYVDWFFKARDQVAVSSLLSAETLALDIGDVVCVQVPRFGYDAGKLFKIVAVRYDTAAGKVDHVLWG</sequence>
<name>A0A411X346_9BURK</name>
<dbReference type="EMBL" id="BMWV01000023">
    <property type="protein sequence ID" value="GGY68088.1"/>
    <property type="molecule type" value="Genomic_DNA"/>
</dbReference>
<evidence type="ECO:0008006" key="5">
    <source>
        <dbReference type="Google" id="ProtNLM"/>
    </source>
</evidence>
<keyword evidence="3" id="KW-1185">Reference proteome</keyword>
<evidence type="ECO:0000313" key="4">
    <source>
        <dbReference type="Proteomes" id="UP000628442"/>
    </source>
</evidence>
<reference evidence="1" key="3">
    <citation type="submission" date="2022-12" db="EMBL/GenBank/DDBJ databases">
        <authorList>
            <person name="Sun Q."/>
            <person name="Kim S."/>
        </authorList>
    </citation>
    <scope>NUCLEOTIDE SEQUENCE</scope>
    <source>
        <strain evidence="1">KCTC 12343</strain>
    </source>
</reference>
<dbReference type="OrthoDB" id="6146556at2"/>
<reference evidence="1" key="1">
    <citation type="journal article" date="2014" name="Int. J. Syst. Evol. Microbiol.">
        <title>Complete genome sequence of Corynebacterium casei LMG S-19264T (=DSM 44701T), isolated from a smear-ripened cheese.</title>
        <authorList>
            <consortium name="US DOE Joint Genome Institute (JGI-PGF)"/>
            <person name="Walter F."/>
            <person name="Albersmeier A."/>
            <person name="Kalinowski J."/>
            <person name="Ruckert C."/>
        </authorList>
    </citation>
    <scope>NUCLEOTIDE SEQUENCE</scope>
    <source>
        <strain evidence="1">KCTC 12343</strain>
    </source>
</reference>
<organism evidence="1 4">
    <name type="scientific">Pseudoduganella albidiflava</name>
    <dbReference type="NCBI Taxonomy" id="321983"/>
    <lineage>
        <taxon>Bacteria</taxon>
        <taxon>Pseudomonadati</taxon>
        <taxon>Pseudomonadota</taxon>
        <taxon>Betaproteobacteria</taxon>
        <taxon>Burkholderiales</taxon>
        <taxon>Oxalobacteraceae</taxon>
        <taxon>Telluria group</taxon>
        <taxon>Pseudoduganella</taxon>
    </lineage>
</organism>
<accession>A0A411X346</accession>
<gene>
    <name evidence="2" type="ORF">EYF70_22495</name>
    <name evidence="1" type="ORF">GCM10007387_57840</name>
</gene>
<reference evidence="2 3" key="2">
    <citation type="submission" date="2019-02" db="EMBL/GenBank/DDBJ databases">
        <title>Draft Genome Sequences of Six Type Strains of the Genus Massilia.</title>
        <authorList>
            <person name="Miess H."/>
            <person name="Frediansyhah A."/>
            <person name="Gross H."/>
        </authorList>
    </citation>
    <scope>NUCLEOTIDE SEQUENCE [LARGE SCALE GENOMIC DNA]</scope>
    <source>
        <strain evidence="2 3">DSM 17472</strain>
    </source>
</reference>
<protein>
    <recommendedName>
        <fullName evidence="5">Tip attachment protein J domain-containing protein</fullName>
    </recommendedName>
</protein>
<dbReference type="EMBL" id="CP036401">
    <property type="protein sequence ID" value="QBI03285.1"/>
    <property type="molecule type" value="Genomic_DNA"/>
</dbReference>
<dbReference type="RefSeq" id="WP_131147388.1">
    <property type="nucleotide sequence ID" value="NZ_BMWV01000023.1"/>
</dbReference>
<evidence type="ECO:0000313" key="1">
    <source>
        <dbReference type="EMBL" id="GGY68088.1"/>
    </source>
</evidence>
<dbReference type="Proteomes" id="UP000292307">
    <property type="component" value="Chromosome"/>
</dbReference>
<dbReference type="Proteomes" id="UP000628442">
    <property type="component" value="Unassembled WGS sequence"/>
</dbReference>
<evidence type="ECO:0000313" key="2">
    <source>
        <dbReference type="EMBL" id="QBI03285.1"/>
    </source>
</evidence>